<name>A0A1B9GI18_9TREE</name>
<evidence type="ECO:0000313" key="4">
    <source>
        <dbReference type="Proteomes" id="UP000092666"/>
    </source>
</evidence>
<feature type="region of interest" description="Disordered" evidence="1">
    <location>
        <begin position="26"/>
        <end position="66"/>
    </location>
</feature>
<evidence type="ECO:0000256" key="2">
    <source>
        <dbReference type="SAM" id="SignalP"/>
    </source>
</evidence>
<dbReference type="Proteomes" id="UP000092666">
    <property type="component" value="Unassembled WGS sequence"/>
</dbReference>
<sequence>MSSIRRLSIFIFAFLSILSFTLARPTTTRTSEPTTTIAEADTTTEESGSSTGWDLDPHGEAETESSELDYAGWESMGFYGNEWDTAAETTYLAERADEESSYGPQPRPDTWIEEEEEGLGTSEGKLQARGEGEEPRLVRRMYGGELERRGQIEMLDNLSNAQRMARGLPLRKPMQLYDHKLGARAPAPSERR</sequence>
<feature type="signal peptide" evidence="2">
    <location>
        <begin position="1"/>
        <end position="23"/>
    </location>
</feature>
<proteinExistence type="predicted"/>
<accession>A0A1B9GI18</accession>
<evidence type="ECO:0000256" key="1">
    <source>
        <dbReference type="SAM" id="MobiDB-lite"/>
    </source>
</evidence>
<feature type="chain" id="PRO_5008627059" evidence="2">
    <location>
        <begin position="24"/>
        <end position="192"/>
    </location>
</feature>
<protein>
    <submittedName>
        <fullName evidence="3">Uncharacterized protein</fullName>
    </submittedName>
</protein>
<keyword evidence="2" id="KW-0732">Signal</keyword>
<gene>
    <name evidence="3" type="ORF">I316_07678</name>
</gene>
<reference evidence="3 4" key="1">
    <citation type="submission" date="2013-07" db="EMBL/GenBank/DDBJ databases">
        <title>The Genome Sequence of Cryptococcus heveanensis BCC8398.</title>
        <authorList>
            <consortium name="The Broad Institute Genome Sequencing Platform"/>
            <person name="Cuomo C."/>
            <person name="Litvintseva A."/>
            <person name="Chen Y."/>
            <person name="Heitman J."/>
            <person name="Sun S."/>
            <person name="Springer D."/>
            <person name="Dromer F."/>
            <person name="Young S.K."/>
            <person name="Zeng Q."/>
            <person name="Gargeya S."/>
            <person name="Fitzgerald M."/>
            <person name="Abouelleil A."/>
            <person name="Alvarado L."/>
            <person name="Berlin A.M."/>
            <person name="Chapman S.B."/>
            <person name="Dewar J."/>
            <person name="Goldberg J."/>
            <person name="Griggs A."/>
            <person name="Gujja S."/>
            <person name="Hansen M."/>
            <person name="Howarth C."/>
            <person name="Imamovic A."/>
            <person name="Larimer J."/>
            <person name="McCowan C."/>
            <person name="Murphy C."/>
            <person name="Pearson M."/>
            <person name="Priest M."/>
            <person name="Roberts A."/>
            <person name="Saif S."/>
            <person name="Shea T."/>
            <person name="Sykes S."/>
            <person name="Wortman J."/>
            <person name="Nusbaum C."/>
            <person name="Birren B."/>
        </authorList>
    </citation>
    <scope>NUCLEOTIDE SEQUENCE [LARGE SCALE GENOMIC DNA]</scope>
    <source>
        <strain evidence="3 4">BCC8398</strain>
    </source>
</reference>
<feature type="region of interest" description="Disordered" evidence="1">
    <location>
        <begin position="167"/>
        <end position="192"/>
    </location>
</feature>
<evidence type="ECO:0000313" key="3">
    <source>
        <dbReference type="EMBL" id="OCF30712.1"/>
    </source>
</evidence>
<dbReference type="OrthoDB" id="4584900at2759"/>
<feature type="compositionally biased region" description="Low complexity" evidence="1">
    <location>
        <begin position="26"/>
        <end position="52"/>
    </location>
</feature>
<dbReference type="AlphaFoldDB" id="A0A1B9GI18"/>
<organism evidence="3 4">
    <name type="scientific">Kwoniella heveanensis BCC8398</name>
    <dbReference type="NCBI Taxonomy" id="1296120"/>
    <lineage>
        <taxon>Eukaryota</taxon>
        <taxon>Fungi</taxon>
        <taxon>Dikarya</taxon>
        <taxon>Basidiomycota</taxon>
        <taxon>Agaricomycotina</taxon>
        <taxon>Tremellomycetes</taxon>
        <taxon>Tremellales</taxon>
        <taxon>Cryptococcaceae</taxon>
        <taxon>Kwoniella</taxon>
    </lineage>
</organism>
<reference evidence="4" key="2">
    <citation type="submission" date="2013-12" db="EMBL/GenBank/DDBJ databases">
        <title>Evolution of pathogenesis and genome organization in the Tremellales.</title>
        <authorList>
            <person name="Cuomo C."/>
            <person name="Litvintseva A."/>
            <person name="Heitman J."/>
            <person name="Chen Y."/>
            <person name="Sun S."/>
            <person name="Springer D."/>
            <person name="Dromer F."/>
            <person name="Young S."/>
            <person name="Zeng Q."/>
            <person name="Chapman S."/>
            <person name="Gujja S."/>
            <person name="Saif S."/>
            <person name="Birren B."/>
        </authorList>
    </citation>
    <scope>NUCLEOTIDE SEQUENCE [LARGE SCALE GENOMIC DNA]</scope>
    <source>
        <strain evidence="4">BCC8398</strain>
    </source>
</reference>
<dbReference type="EMBL" id="KI669515">
    <property type="protein sequence ID" value="OCF30712.1"/>
    <property type="molecule type" value="Genomic_DNA"/>
</dbReference>
<keyword evidence="4" id="KW-1185">Reference proteome</keyword>